<evidence type="ECO:0000313" key="6">
    <source>
        <dbReference type="EMBL" id="KAK3273262.1"/>
    </source>
</evidence>
<name>A0AAE0G7Y8_9CHLO</name>
<keyword evidence="7" id="KW-1185">Reference proteome</keyword>
<keyword evidence="2" id="KW-0342">GTP-binding</keyword>
<evidence type="ECO:0000259" key="5">
    <source>
        <dbReference type="PROSITE" id="PS51720"/>
    </source>
</evidence>
<dbReference type="Pfam" id="PF04548">
    <property type="entry name" value="AIG1"/>
    <property type="match status" value="1"/>
</dbReference>
<dbReference type="Proteomes" id="UP001190700">
    <property type="component" value="Unassembled WGS sequence"/>
</dbReference>
<dbReference type="PANTHER" id="PTHR10903">
    <property type="entry name" value="GTPASE, IMAP FAMILY MEMBER-RELATED"/>
    <property type="match status" value="1"/>
</dbReference>
<evidence type="ECO:0000256" key="1">
    <source>
        <dbReference type="ARBA" id="ARBA00022741"/>
    </source>
</evidence>
<accession>A0AAE0G7Y8</accession>
<keyword evidence="4" id="KW-1133">Transmembrane helix</keyword>
<keyword evidence="1" id="KW-0547">Nucleotide-binding</keyword>
<evidence type="ECO:0000256" key="4">
    <source>
        <dbReference type="SAM" id="Phobius"/>
    </source>
</evidence>
<keyword evidence="4" id="KW-0812">Transmembrane</keyword>
<dbReference type="PANTHER" id="PTHR10903:SF125">
    <property type="entry name" value="TRANSLOCASE OF CHLOROPLAST"/>
    <property type="match status" value="1"/>
</dbReference>
<sequence length="350" mass="39013">MQDAASVFEDEDHEDEYEEDEEDGEDDEEEEEDRSGQRRPPPRGFGKVQPRNHAVEAEEILPWKGLGSFARATQRSLAATLDKLRGSGKERMTILVVGKGGVGKTSLINTLLGEKARPTSAFQASQSVESVLVSRKASQPDFRISYIDTPGLLDGDSVNENALSHLAEFLSDKSVDAILYVDRVDTYRVTACDRQIMLRLANTLGPQIWSITMLVLTHGHITLGPPDGLNYRKFTAQRAEQLRNAIREVAGPSQSSVSLPVTVVENKRACPTNSMSEAILPDGTIFVPQLLNKLADLAIQGKSLEHDALDIAFDVYSRKRRRWVIPIFLFNAFLLRPLLIKQIRKDPDYN</sequence>
<dbReference type="SUPFAM" id="SSF52540">
    <property type="entry name" value="P-loop containing nucleoside triphosphate hydrolases"/>
    <property type="match status" value="1"/>
</dbReference>
<evidence type="ECO:0000256" key="3">
    <source>
        <dbReference type="SAM" id="MobiDB-lite"/>
    </source>
</evidence>
<protein>
    <recommendedName>
        <fullName evidence="5">AIG1-type G domain-containing protein</fullName>
    </recommendedName>
</protein>
<dbReference type="InterPro" id="IPR045058">
    <property type="entry name" value="GIMA/IAN/Toc"/>
</dbReference>
<feature type="compositionally biased region" description="Acidic residues" evidence="3">
    <location>
        <begin position="8"/>
        <end position="33"/>
    </location>
</feature>
<feature type="region of interest" description="Disordered" evidence="3">
    <location>
        <begin position="1"/>
        <end position="53"/>
    </location>
</feature>
<keyword evidence="4" id="KW-0472">Membrane</keyword>
<organism evidence="6 7">
    <name type="scientific">Cymbomonas tetramitiformis</name>
    <dbReference type="NCBI Taxonomy" id="36881"/>
    <lineage>
        <taxon>Eukaryota</taxon>
        <taxon>Viridiplantae</taxon>
        <taxon>Chlorophyta</taxon>
        <taxon>Pyramimonadophyceae</taxon>
        <taxon>Pyramimonadales</taxon>
        <taxon>Pyramimonadaceae</taxon>
        <taxon>Cymbomonas</taxon>
    </lineage>
</organism>
<gene>
    <name evidence="6" type="ORF">CYMTET_18488</name>
</gene>
<feature type="domain" description="AIG1-type G" evidence="5">
    <location>
        <begin position="89"/>
        <end position="320"/>
    </location>
</feature>
<dbReference type="EMBL" id="LGRX02008572">
    <property type="protein sequence ID" value="KAK3273262.1"/>
    <property type="molecule type" value="Genomic_DNA"/>
</dbReference>
<dbReference type="InterPro" id="IPR006703">
    <property type="entry name" value="G_AIG1"/>
</dbReference>
<dbReference type="Gene3D" id="3.40.50.300">
    <property type="entry name" value="P-loop containing nucleotide triphosphate hydrolases"/>
    <property type="match status" value="1"/>
</dbReference>
<evidence type="ECO:0000313" key="7">
    <source>
        <dbReference type="Proteomes" id="UP001190700"/>
    </source>
</evidence>
<comment type="caution">
    <text evidence="6">The sequence shown here is derived from an EMBL/GenBank/DDBJ whole genome shotgun (WGS) entry which is preliminary data.</text>
</comment>
<feature type="transmembrane region" description="Helical" evidence="4">
    <location>
        <begin position="323"/>
        <end position="340"/>
    </location>
</feature>
<dbReference type="InterPro" id="IPR027417">
    <property type="entry name" value="P-loop_NTPase"/>
</dbReference>
<proteinExistence type="predicted"/>
<dbReference type="PROSITE" id="PS51720">
    <property type="entry name" value="G_AIG1"/>
    <property type="match status" value="1"/>
</dbReference>
<dbReference type="GO" id="GO:0005525">
    <property type="term" value="F:GTP binding"/>
    <property type="evidence" value="ECO:0007669"/>
    <property type="project" value="UniProtKB-KW"/>
</dbReference>
<evidence type="ECO:0000256" key="2">
    <source>
        <dbReference type="ARBA" id="ARBA00023134"/>
    </source>
</evidence>
<dbReference type="AlphaFoldDB" id="A0AAE0G7Y8"/>
<reference evidence="6 7" key="1">
    <citation type="journal article" date="2015" name="Genome Biol. Evol.">
        <title>Comparative Genomics of a Bacterivorous Green Alga Reveals Evolutionary Causalities and Consequences of Phago-Mixotrophic Mode of Nutrition.</title>
        <authorList>
            <person name="Burns J.A."/>
            <person name="Paasch A."/>
            <person name="Narechania A."/>
            <person name="Kim E."/>
        </authorList>
    </citation>
    <scope>NUCLEOTIDE SEQUENCE [LARGE SCALE GENOMIC DNA]</scope>
    <source>
        <strain evidence="6 7">PLY_AMNH</strain>
    </source>
</reference>